<dbReference type="PANTHER" id="PTHR48101">
    <property type="entry name" value="METHYLMALONYL-COA MUTASE, MITOCHONDRIAL-RELATED"/>
    <property type="match status" value="1"/>
</dbReference>
<reference evidence="9 10" key="1">
    <citation type="submission" date="2014-08" db="EMBL/GenBank/DDBJ databases">
        <title>Porphyromonas gulae strain:COT-052_OH1451 Genome sequencing.</title>
        <authorList>
            <person name="Wallis C."/>
            <person name="Deusch O."/>
            <person name="O'Flynn C."/>
            <person name="Davis I."/>
            <person name="Jospin G."/>
            <person name="Darling A.E."/>
            <person name="Coil D.A."/>
            <person name="Alexiev A."/>
            <person name="Horsfall A."/>
            <person name="Kirkwood N."/>
            <person name="Harris S."/>
            <person name="Eisen J.A."/>
        </authorList>
    </citation>
    <scope>NUCLEOTIDE SEQUENCE [LARGE SCALE GENOMIC DNA]</scope>
    <source>
        <strain evidence="10">COT-052 OH1451</strain>
    </source>
</reference>
<dbReference type="GO" id="GO:0004494">
    <property type="term" value="F:methylmalonyl-CoA mutase activity"/>
    <property type="evidence" value="ECO:0007669"/>
    <property type="project" value="UniProtKB-EC"/>
</dbReference>
<dbReference type="InterPro" id="IPR006159">
    <property type="entry name" value="Acid_CoA_mut_C"/>
</dbReference>
<dbReference type="PANTHER" id="PTHR48101:SF4">
    <property type="entry name" value="METHYLMALONYL-COA MUTASE, MITOCHONDRIAL"/>
    <property type="match status" value="1"/>
</dbReference>
<evidence type="ECO:0000313" key="9">
    <source>
        <dbReference type="EMBL" id="KGN87292.1"/>
    </source>
</evidence>
<dbReference type="InterPro" id="IPR036724">
    <property type="entry name" value="Cobalamin-bd_sf"/>
</dbReference>
<dbReference type="GO" id="GO:0019678">
    <property type="term" value="P:propionate metabolic process, methylmalonyl pathway"/>
    <property type="evidence" value="ECO:0007669"/>
    <property type="project" value="TreeGrafter"/>
</dbReference>
<dbReference type="NCBIfam" id="TIGR00640">
    <property type="entry name" value="acid_CoA_mut_C"/>
    <property type="match status" value="1"/>
</dbReference>
<dbReference type="PROSITE" id="PS00544">
    <property type="entry name" value="METMALONYL_COA_MUTASE"/>
    <property type="match status" value="1"/>
</dbReference>
<dbReference type="Pfam" id="PF02310">
    <property type="entry name" value="B12-binding"/>
    <property type="match status" value="1"/>
</dbReference>
<dbReference type="eggNOG" id="COG2185">
    <property type="taxonomic scope" value="Bacteria"/>
</dbReference>
<dbReference type="GO" id="GO:0031419">
    <property type="term" value="F:cobalamin binding"/>
    <property type="evidence" value="ECO:0007669"/>
    <property type="project" value="UniProtKB-KW"/>
</dbReference>
<dbReference type="InterPro" id="IPR006158">
    <property type="entry name" value="Cobalamin-bd"/>
</dbReference>
<dbReference type="Proteomes" id="UP000030130">
    <property type="component" value="Unassembled WGS sequence"/>
</dbReference>
<comment type="similarity">
    <text evidence="2">Belongs to the methylmalonyl-CoA mutase family.</text>
</comment>
<dbReference type="CDD" id="cd02071">
    <property type="entry name" value="MM_CoA_mut_B12_BD"/>
    <property type="match status" value="1"/>
</dbReference>
<evidence type="ECO:0000256" key="4">
    <source>
        <dbReference type="ARBA" id="ARBA00022628"/>
    </source>
</evidence>
<evidence type="ECO:0000256" key="1">
    <source>
        <dbReference type="ARBA" id="ARBA00001922"/>
    </source>
</evidence>
<dbReference type="NCBIfam" id="NF006944">
    <property type="entry name" value="PRK09426.1"/>
    <property type="match status" value="1"/>
</dbReference>
<feature type="domain" description="B12-binding" evidence="8">
    <location>
        <begin position="587"/>
        <end position="715"/>
    </location>
</feature>
<evidence type="ECO:0000313" key="10">
    <source>
        <dbReference type="Proteomes" id="UP000030130"/>
    </source>
</evidence>
<dbReference type="InterPro" id="IPR006098">
    <property type="entry name" value="MMCoA_mutase_a_cat"/>
</dbReference>
<keyword evidence="5" id="KW-0479">Metal-binding</keyword>
<dbReference type="NCBIfam" id="TIGR00641">
    <property type="entry name" value="acid_CoA_mut_N"/>
    <property type="match status" value="1"/>
</dbReference>
<accession>A0A0A2FB50</accession>
<evidence type="ECO:0000256" key="6">
    <source>
        <dbReference type="ARBA" id="ARBA00023235"/>
    </source>
</evidence>
<protein>
    <recommendedName>
        <fullName evidence="3">methylmalonyl-CoA mutase</fullName>
        <ecNumber evidence="3">5.4.99.2</ecNumber>
    </recommendedName>
</protein>
<keyword evidence="6 9" id="KW-0413">Isomerase</keyword>
<sequence>MKPNYKDIDIKSAGFVAKDATRWAEEKGIVADWRTPEQIMVKPLYTKDDLEDMEHLDYVSGLPPFLRGPYSGMYPMRPWTIRQYAGFSTAEESNAFYRRNLASGQKGLSVAFDLATHRGYDADHSRVVGDVGKAGVSICSLEDMKVLFDGIPLSKMSVSMTMNGAVLPILAFYINAGLEQGAKLEEMAGTIQNDILKEFMVRNTYIYPPEFSMRIIADIFEYTSQNMPKFNSISISGYHMQEAGATADIEMAYTLADGMQYLKAGIDAGIDVDAFAPRLSFFWAIGVNHFMEIAKMRAARLLWAKIVKSFGAKNPKSLALRTHSQTSGWSLTEQDPFNNVGRTCIEAMAAALGHTQSLHTNALDEAIALPTDFSARIARNTQIYIQEETLVCKEIDPWGGSYYVESLTNELVHKAWTLIKEVQEMGGMAKAIETGLPKLRIEEAAARTQARIDSHQQVIVGVNKYRLPKEDPIDILEIDNTAVRKQQIERLHDLRSHRDEKAVKEALEAITKCVETKEGNLLDLAVKAAGLRASLGEISDACEKVVGRYKAVIRTISGVYSSESGEDKDFAHAKELAEKFAKKEGRQPRIMIAKMGQDGHDRGAKVVATGYADCGFDVDMGPLFQTPEEAARQAVENDVHVMGVSSLAAGHKTLIPQVIAELEKLGRPDILVTAGGVIPAQDYDFLYQAGVAAIFGPGTPVAYSAAKVLEILLEE</sequence>
<dbReference type="PROSITE" id="PS51332">
    <property type="entry name" value="B12_BINDING"/>
    <property type="match status" value="1"/>
</dbReference>
<dbReference type="InterPro" id="IPR006099">
    <property type="entry name" value="MeMalonylCoA_mutase_a/b_cat"/>
</dbReference>
<evidence type="ECO:0000256" key="2">
    <source>
        <dbReference type="ARBA" id="ARBA00008465"/>
    </source>
</evidence>
<proteinExistence type="inferred from homology"/>
<dbReference type="EMBL" id="JRAI01000015">
    <property type="protein sequence ID" value="KGN87292.1"/>
    <property type="molecule type" value="Genomic_DNA"/>
</dbReference>
<dbReference type="FunFam" id="3.40.50.280:FF:000002">
    <property type="entry name" value="Methylmalonyl-CoA mutase, mitochondrial"/>
    <property type="match status" value="1"/>
</dbReference>
<evidence type="ECO:0000256" key="3">
    <source>
        <dbReference type="ARBA" id="ARBA00012398"/>
    </source>
</evidence>
<dbReference type="CDD" id="cd03679">
    <property type="entry name" value="MM_CoA_mutase_alpha_like"/>
    <property type="match status" value="1"/>
</dbReference>
<evidence type="ECO:0000256" key="5">
    <source>
        <dbReference type="ARBA" id="ARBA00022723"/>
    </source>
</evidence>
<comment type="cofactor">
    <cofactor evidence="1">
        <name>adenosylcob(III)alamin</name>
        <dbReference type="ChEBI" id="CHEBI:18408"/>
    </cofactor>
</comment>
<dbReference type="SUPFAM" id="SSF52242">
    <property type="entry name" value="Cobalamin (vitamin B12)-binding domain"/>
    <property type="match status" value="1"/>
</dbReference>
<evidence type="ECO:0000256" key="7">
    <source>
        <dbReference type="ARBA" id="ARBA00023285"/>
    </source>
</evidence>
<dbReference type="EC" id="5.4.99.2" evidence="3"/>
<dbReference type="InterPro" id="IPR058549">
    <property type="entry name" value="MeMalonylCoA_mutase_a/b_site"/>
</dbReference>
<dbReference type="InterPro" id="IPR016176">
    <property type="entry name" value="Cbl-dep_enz_cat"/>
</dbReference>
<dbReference type="Gene3D" id="3.40.50.280">
    <property type="entry name" value="Cobalamin-binding domain"/>
    <property type="match status" value="1"/>
</dbReference>
<dbReference type="GO" id="GO:0005737">
    <property type="term" value="C:cytoplasm"/>
    <property type="evidence" value="ECO:0007669"/>
    <property type="project" value="TreeGrafter"/>
</dbReference>
<comment type="caution">
    <text evidence="9">The sequence shown here is derived from an EMBL/GenBank/DDBJ whole genome shotgun (WGS) entry which is preliminary data.</text>
</comment>
<organism evidence="9 10">
    <name type="scientific">Porphyromonas gulae</name>
    <dbReference type="NCBI Taxonomy" id="111105"/>
    <lineage>
        <taxon>Bacteria</taxon>
        <taxon>Pseudomonadati</taxon>
        <taxon>Bacteroidota</taxon>
        <taxon>Bacteroidia</taxon>
        <taxon>Bacteroidales</taxon>
        <taxon>Porphyromonadaceae</taxon>
        <taxon>Porphyromonas</taxon>
    </lineage>
</organism>
<dbReference type="AlphaFoldDB" id="A0A0A2FB50"/>
<dbReference type="Gene3D" id="3.20.20.240">
    <property type="entry name" value="Methylmalonyl-CoA mutase"/>
    <property type="match status" value="1"/>
</dbReference>
<dbReference type="OrthoDB" id="9762378at2"/>
<dbReference type="RefSeq" id="WP_039420265.1">
    <property type="nucleotide sequence ID" value="NZ_JRAI01000015.1"/>
</dbReference>
<dbReference type="SUPFAM" id="SSF51703">
    <property type="entry name" value="Cobalamin (vitamin B12)-dependent enzymes"/>
    <property type="match status" value="1"/>
</dbReference>
<keyword evidence="7" id="KW-0170">Cobalt</keyword>
<evidence type="ECO:0000259" key="8">
    <source>
        <dbReference type="PROSITE" id="PS51332"/>
    </source>
</evidence>
<keyword evidence="4" id="KW-0846">Cobalamin</keyword>
<dbReference type="STRING" id="111105.HR09_03225"/>
<dbReference type="eggNOG" id="COG1884">
    <property type="taxonomic scope" value="Bacteria"/>
</dbReference>
<dbReference type="FunFam" id="3.20.20.240:FF:000001">
    <property type="entry name" value="Probable methylmalonyl-coa mutase"/>
    <property type="match status" value="1"/>
</dbReference>
<name>A0A0A2FB50_9PORP</name>
<dbReference type="Pfam" id="PF01642">
    <property type="entry name" value="MM_CoA_mutase"/>
    <property type="match status" value="1"/>
</dbReference>
<dbReference type="GO" id="GO:0046872">
    <property type="term" value="F:metal ion binding"/>
    <property type="evidence" value="ECO:0007669"/>
    <property type="project" value="UniProtKB-KW"/>
</dbReference>
<gene>
    <name evidence="9" type="ORF">HR08_02520</name>
</gene>